<feature type="signal peptide" evidence="1">
    <location>
        <begin position="1"/>
        <end position="36"/>
    </location>
</feature>
<dbReference type="PANTHER" id="PTHR30024">
    <property type="entry name" value="ALIPHATIC SULFONATES-BINDING PROTEIN-RELATED"/>
    <property type="match status" value="1"/>
</dbReference>
<evidence type="ECO:0000313" key="4">
    <source>
        <dbReference type="Proteomes" id="UP000070620"/>
    </source>
</evidence>
<dbReference type="EMBL" id="LRQV01000077">
    <property type="protein sequence ID" value="KXK60276.1"/>
    <property type="molecule type" value="Genomic_DNA"/>
</dbReference>
<dbReference type="RefSeq" id="WP_067368485.1">
    <property type="nucleotide sequence ID" value="NZ_JBIUBN010000002.1"/>
</dbReference>
<gene>
    <name evidence="3" type="ORF">AWW66_19685</name>
</gene>
<dbReference type="Pfam" id="PF09084">
    <property type="entry name" value="NMT1"/>
    <property type="match status" value="1"/>
</dbReference>
<dbReference type="PANTHER" id="PTHR30024:SF2">
    <property type="entry name" value="ABC TRANSPORTER SUBSTRATE-BINDING PROTEIN"/>
    <property type="match status" value="1"/>
</dbReference>
<reference evidence="3 4" key="1">
    <citation type="submission" date="2016-01" db="EMBL/GenBank/DDBJ databases">
        <title>Whole genome sequence and analysis of Micromonospora rosaria DSM 803, which can produce antibacterial substance rosamicin.</title>
        <authorList>
            <person name="Yang H."/>
            <person name="He X."/>
            <person name="Zhu D."/>
        </authorList>
    </citation>
    <scope>NUCLEOTIDE SEQUENCE [LARGE SCALE GENOMIC DNA]</scope>
    <source>
        <strain evidence="3 4">DSM 803</strain>
    </source>
</reference>
<proteinExistence type="predicted"/>
<dbReference type="Gene3D" id="3.40.190.10">
    <property type="entry name" value="Periplasmic binding protein-like II"/>
    <property type="match status" value="2"/>
</dbReference>
<accession>A0A136PQ00</accession>
<evidence type="ECO:0000259" key="2">
    <source>
        <dbReference type="Pfam" id="PF09084"/>
    </source>
</evidence>
<keyword evidence="4" id="KW-1185">Reference proteome</keyword>
<organism evidence="3 4">
    <name type="scientific">Micromonospora rosaria</name>
    <dbReference type="NCBI Taxonomy" id="47874"/>
    <lineage>
        <taxon>Bacteria</taxon>
        <taxon>Bacillati</taxon>
        <taxon>Actinomycetota</taxon>
        <taxon>Actinomycetes</taxon>
        <taxon>Micromonosporales</taxon>
        <taxon>Micromonosporaceae</taxon>
        <taxon>Micromonospora</taxon>
    </lineage>
</organism>
<protein>
    <recommendedName>
        <fullName evidence="2">SsuA/THI5-like domain-containing protein</fullName>
    </recommendedName>
</protein>
<sequence length="338" mass="35175">MTSTVAPRWRGRLPARRTTGLLAGLLALAVAGCGSAQGTGATAATDAEGVRTIRIASSPLSHLSALYVGEKQGIFDKHRITLEWDTTNADLLSVPSVLAGKVDIATGDLTTLVAAKAQGLDVKAIVPSSASTGQRGAGKDYGALVVAGDSGIDRPSQLAGRTVSANSLTNIAAAAAREAIRADGGDESTVKLLELPFPDAPAALAAGTVDGAWLVEPFLTLAKSQGAKEIGWGFSDLAADLTVSAYFTSGAFAEKNPELVRDFRTAVRESYAYARDNEAAVREIIPTFTTIKPELAGKITITGWKDEVSVDVLDKLADYALRDKVITAKPDLTDLVLP</sequence>
<dbReference type="Proteomes" id="UP000070620">
    <property type="component" value="Unassembled WGS sequence"/>
</dbReference>
<dbReference type="OrthoDB" id="5348911at2"/>
<dbReference type="SUPFAM" id="SSF53850">
    <property type="entry name" value="Periplasmic binding protein-like II"/>
    <property type="match status" value="1"/>
</dbReference>
<feature type="domain" description="SsuA/THI5-like" evidence="2">
    <location>
        <begin position="64"/>
        <end position="277"/>
    </location>
</feature>
<dbReference type="AlphaFoldDB" id="A0A136PQ00"/>
<dbReference type="InterPro" id="IPR015168">
    <property type="entry name" value="SsuA/THI5"/>
</dbReference>
<name>A0A136PQ00_9ACTN</name>
<evidence type="ECO:0000313" key="3">
    <source>
        <dbReference type="EMBL" id="KXK60276.1"/>
    </source>
</evidence>
<feature type="chain" id="PRO_5039542228" description="SsuA/THI5-like domain-containing protein" evidence="1">
    <location>
        <begin position="37"/>
        <end position="338"/>
    </location>
</feature>
<keyword evidence="1" id="KW-0732">Signal</keyword>
<comment type="caution">
    <text evidence="3">The sequence shown here is derived from an EMBL/GenBank/DDBJ whole genome shotgun (WGS) entry which is preliminary data.</text>
</comment>
<evidence type="ECO:0000256" key="1">
    <source>
        <dbReference type="SAM" id="SignalP"/>
    </source>
</evidence>